<proteinExistence type="inferred from homology"/>
<dbReference type="InterPro" id="IPR005119">
    <property type="entry name" value="LysR_subst-bd"/>
</dbReference>
<dbReference type="PANTHER" id="PTHR30346:SF28">
    <property type="entry name" value="HTH-TYPE TRANSCRIPTIONAL REGULATOR CYNR"/>
    <property type="match status" value="1"/>
</dbReference>
<dbReference type="RefSeq" id="WP_075975606.1">
    <property type="nucleotide sequence ID" value="NZ_MKQR01000016.1"/>
</dbReference>
<dbReference type="GO" id="GO:0032993">
    <property type="term" value="C:protein-DNA complex"/>
    <property type="evidence" value="ECO:0007669"/>
    <property type="project" value="TreeGrafter"/>
</dbReference>
<dbReference type="PRINTS" id="PR00039">
    <property type="entry name" value="HTHLYSR"/>
</dbReference>
<dbReference type="Proteomes" id="UP000186040">
    <property type="component" value="Unassembled WGS sequence"/>
</dbReference>
<reference evidence="6 7" key="1">
    <citation type="submission" date="2016-10" db="EMBL/GenBank/DDBJ databases">
        <title>The Draft Genome Sequence of Actinokineospora bangkokensis 44EHWT reveals the biosynthetic pathway of antifungal compounds Thailandins with unusual extender unit butylmalonyl-CoA.</title>
        <authorList>
            <person name="Greule A."/>
            <person name="Intra B."/>
            <person name="Flemming S."/>
            <person name="Rommel M.G."/>
            <person name="Panbangred W."/>
            <person name="Bechthold A."/>
        </authorList>
    </citation>
    <scope>NUCLEOTIDE SEQUENCE [LARGE SCALE GENOMIC DNA]</scope>
    <source>
        <strain evidence="6 7">44EHW</strain>
    </source>
</reference>
<dbReference type="GO" id="GO:0003677">
    <property type="term" value="F:DNA binding"/>
    <property type="evidence" value="ECO:0007669"/>
    <property type="project" value="UniProtKB-KW"/>
</dbReference>
<dbReference type="FunFam" id="1.10.10.10:FF:000001">
    <property type="entry name" value="LysR family transcriptional regulator"/>
    <property type="match status" value="1"/>
</dbReference>
<evidence type="ECO:0000313" key="6">
    <source>
        <dbReference type="EMBL" id="OLR92463.1"/>
    </source>
</evidence>
<dbReference type="PROSITE" id="PS50931">
    <property type="entry name" value="HTH_LYSR"/>
    <property type="match status" value="1"/>
</dbReference>
<dbReference type="EMBL" id="MKQR01000016">
    <property type="protein sequence ID" value="OLR92463.1"/>
    <property type="molecule type" value="Genomic_DNA"/>
</dbReference>
<dbReference type="InterPro" id="IPR036388">
    <property type="entry name" value="WH-like_DNA-bd_sf"/>
</dbReference>
<dbReference type="SUPFAM" id="SSF46785">
    <property type="entry name" value="Winged helix' DNA-binding domain"/>
    <property type="match status" value="1"/>
</dbReference>
<evidence type="ECO:0000256" key="3">
    <source>
        <dbReference type="ARBA" id="ARBA00023125"/>
    </source>
</evidence>
<dbReference type="AlphaFoldDB" id="A0A1Q9LKD6"/>
<sequence length="291" mass="30884">MDLKQLEYFVAVAEELNFTRAAARVYATQSTVSSGIRSLESELRATLFERSSRQVSLSPAGAAFLPEARAALAALRRARDSAQEAAAGLRGSLRIGALTRIAVLDLPGLFRAFRNRYPLVDLHVTASPTGSTGLADDLRQGRLDVAVLGLPPAELTGLRVRELASRPYVAVLPAAHPLAGATALDPRDLLAEPFIDTLPGFGNRVEVDRHFQALGTPRRVAVEVADLTTVPDYVAADLGVAVVPDVALPRSPAVAVVPLVDGPPDWSFSVATADPTRAAAAFMDLVTDHRV</sequence>
<dbReference type="Pfam" id="PF03466">
    <property type="entry name" value="LysR_substrate"/>
    <property type="match status" value="1"/>
</dbReference>
<accession>A0A1Q9LKD6</accession>
<gene>
    <name evidence="6" type="ORF">BJP25_20510</name>
</gene>
<evidence type="ECO:0000256" key="4">
    <source>
        <dbReference type="ARBA" id="ARBA00023163"/>
    </source>
</evidence>
<dbReference type="PANTHER" id="PTHR30346">
    <property type="entry name" value="TRANSCRIPTIONAL DUAL REGULATOR HCAR-RELATED"/>
    <property type="match status" value="1"/>
</dbReference>
<dbReference type="InterPro" id="IPR000847">
    <property type="entry name" value="LysR_HTH_N"/>
</dbReference>
<dbReference type="InterPro" id="IPR036390">
    <property type="entry name" value="WH_DNA-bd_sf"/>
</dbReference>
<dbReference type="STRING" id="1193682.BJP25_20510"/>
<dbReference type="SUPFAM" id="SSF53850">
    <property type="entry name" value="Periplasmic binding protein-like II"/>
    <property type="match status" value="1"/>
</dbReference>
<protein>
    <submittedName>
        <fullName evidence="6">LysR family transcriptional regulator</fullName>
    </submittedName>
</protein>
<evidence type="ECO:0000256" key="1">
    <source>
        <dbReference type="ARBA" id="ARBA00009437"/>
    </source>
</evidence>
<name>A0A1Q9LKD6_9PSEU</name>
<organism evidence="6 7">
    <name type="scientific">Actinokineospora bangkokensis</name>
    <dbReference type="NCBI Taxonomy" id="1193682"/>
    <lineage>
        <taxon>Bacteria</taxon>
        <taxon>Bacillati</taxon>
        <taxon>Actinomycetota</taxon>
        <taxon>Actinomycetes</taxon>
        <taxon>Pseudonocardiales</taxon>
        <taxon>Pseudonocardiaceae</taxon>
        <taxon>Actinokineospora</taxon>
    </lineage>
</organism>
<keyword evidence="7" id="KW-1185">Reference proteome</keyword>
<dbReference type="OrthoDB" id="3181812at2"/>
<keyword evidence="4" id="KW-0804">Transcription</keyword>
<evidence type="ECO:0000259" key="5">
    <source>
        <dbReference type="PROSITE" id="PS50931"/>
    </source>
</evidence>
<comment type="caution">
    <text evidence="6">The sequence shown here is derived from an EMBL/GenBank/DDBJ whole genome shotgun (WGS) entry which is preliminary data.</text>
</comment>
<keyword evidence="2" id="KW-0805">Transcription regulation</keyword>
<dbReference type="Gene3D" id="3.40.190.290">
    <property type="match status" value="1"/>
</dbReference>
<comment type="similarity">
    <text evidence="1">Belongs to the LysR transcriptional regulatory family.</text>
</comment>
<dbReference type="Gene3D" id="1.10.10.10">
    <property type="entry name" value="Winged helix-like DNA-binding domain superfamily/Winged helix DNA-binding domain"/>
    <property type="match status" value="1"/>
</dbReference>
<evidence type="ECO:0000256" key="2">
    <source>
        <dbReference type="ARBA" id="ARBA00023015"/>
    </source>
</evidence>
<keyword evidence="3" id="KW-0238">DNA-binding</keyword>
<feature type="domain" description="HTH lysR-type" evidence="5">
    <location>
        <begin position="1"/>
        <end position="58"/>
    </location>
</feature>
<dbReference type="Pfam" id="PF00126">
    <property type="entry name" value="HTH_1"/>
    <property type="match status" value="1"/>
</dbReference>
<dbReference type="GO" id="GO:0003700">
    <property type="term" value="F:DNA-binding transcription factor activity"/>
    <property type="evidence" value="ECO:0007669"/>
    <property type="project" value="InterPro"/>
</dbReference>
<evidence type="ECO:0000313" key="7">
    <source>
        <dbReference type="Proteomes" id="UP000186040"/>
    </source>
</evidence>